<evidence type="ECO:0000259" key="1">
    <source>
        <dbReference type="Pfam" id="PF16363"/>
    </source>
</evidence>
<reference evidence="2 3" key="1">
    <citation type="submission" date="2018-12" db="EMBL/GenBank/DDBJ databases">
        <title>Genome Sequence of Candidatus Viridilinea halotolerans isolated from saline sulfide-rich spring.</title>
        <authorList>
            <person name="Grouzdev D.S."/>
            <person name="Burganskaya E.I."/>
            <person name="Krutkina M.S."/>
            <person name="Sukhacheva M.V."/>
            <person name="Gorlenko V.M."/>
        </authorList>
    </citation>
    <scope>NUCLEOTIDE SEQUENCE [LARGE SCALE GENOMIC DNA]</scope>
    <source>
        <strain evidence="2">Chok-6</strain>
    </source>
</reference>
<evidence type="ECO:0000313" key="2">
    <source>
        <dbReference type="EMBL" id="RRR76594.1"/>
    </source>
</evidence>
<proteinExistence type="predicted"/>
<accession>A0A426U8T9</accession>
<dbReference type="InterPro" id="IPR036291">
    <property type="entry name" value="NAD(P)-bd_dom_sf"/>
</dbReference>
<gene>
    <name evidence="2" type="ORF">EI684_02720</name>
</gene>
<dbReference type="InterPro" id="IPR016040">
    <property type="entry name" value="NAD(P)-bd_dom"/>
</dbReference>
<feature type="domain" description="NAD(P)-binding" evidence="1">
    <location>
        <begin position="4"/>
        <end position="306"/>
    </location>
</feature>
<comment type="caution">
    <text evidence="2">The sequence shown here is derived from an EMBL/GenBank/DDBJ whole genome shotgun (WGS) entry which is preliminary data.</text>
</comment>
<evidence type="ECO:0000313" key="3">
    <source>
        <dbReference type="Proteomes" id="UP000280307"/>
    </source>
</evidence>
<sequence>MRVLITGINGFVGNYLAEYLLTQGGYELWGLTRGPGRLAPALAARVTEVHADLDDRHAIREAIALAQPARIFHLAGQPFVPEAFRDPAATLQTNVIGTLHIIQALIELQLNPRMVIIGSYEEYGKIDPSDLPISEACPLRPANPYGVSKAAQGLLAYQYHLSHGLAMVGARPFTHIGPGQSARFVTAAFARQIARIEHGLQPPLVQVGNLSAQRDFTDVRDIVRAYALLAEHAPAGQFYNVGSGQAVPVQTILDHLVAASRIPVEVQTSPELLRPIDMPLVVCDARRLRACTGWVPNVSLPQTLNDILDYWRDTVQQDELG</sequence>
<organism evidence="2 3">
    <name type="scientific">Candidatus Viridilinea halotolerans</name>
    <dbReference type="NCBI Taxonomy" id="2491704"/>
    <lineage>
        <taxon>Bacteria</taxon>
        <taxon>Bacillati</taxon>
        <taxon>Chloroflexota</taxon>
        <taxon>Chloroflexia</taxon>
        <taxon>Chloroflexales</taxon>
        <taxon>Chloroflexineae</taxon>
        <taxon>Oscillochloridaceae</taxon>
        <taxon>Candidatus Viridilinea</taxon>
    </lineage>
</organism>
<protein>
    <submittedName>
        <fullName evidence="2">SDR family oxidoreductase</fullName>
    </submittedName>
</protein>
<name>A0A426U8T9_9CHLR</name>
<dbReference type="SUPFAM" id="SSF51735">
    <property type="entry name" value="NAD(P)-binding Rossmann-fold domains"/>
    <property type="match status" value="1"/>
</dbReference>
<dbReference type="Proteomes" id="UP000280307">
    <property type="component" value="Unassembled WGS sequence"/>
</dbReference>
<dbReference type="EMBL" id="RSAS01000110">
    <property type="protein sequence ID" value="RRR76594.1"/>
    <property type="molecule type" value="Genomic_DNA"/>
</dbReference>
<dbReference type="CDD" id="cd05260">
    <property type="entry name" value="GDP_MD_SDR_e"/>
    <property type="match status" value="1"/>
</dbReference>
<dbReference type="AlphaFoldDB" id="A0A426U8T9"/>
<dbReference type="PANTHER" id="PTHR43000">
    <property type="entry name" value="DTDP-D-GLUCOSE 4,6-DEHYDRATASE-RELATED"/>
    <property type="match status" value="1"/>
</dbReference>
<dbReference type="Gene3D" id="3.90.25.10">
    <property type="entry name" value="UDP-galactose 4-epimerase, domain 1"/>
    <property type="match status" value="1"/>
</dbReference>
<dbReference type="Gene3D" id="3.40.50.720">
    <property type="entry name" value="NAD(P)-binding Rossmann-like Domain"/>
    <property type="match status" value="1"/>
</dbReference>
<dbReference type="Pfam" id="PF16363">
    <property type="entry name" value="GDP_Man_Dehyd"/>
    <property type="match status" value="1"/>
</dbReference>